<reference evidence="11 12" key="1">
    <citation type="submission" date="2018-07" db="EMBL/GenBank/DDBJ databases">
        <title>Genomic Encyclopedia of Type Strains, Phase IV (KMG-IV): sequencing the most valuable type-strain genomes for metagenomic binning, comparative biology and taxonomic classification.</title>
        <authorList>
            <person name="Goeker M."/>
        </authorList>
    </citation>
    <scope>NUCLEOTIDE SEQUENCE [LARGE SCALE GENOMIC DNA]</scope>
    <source>
        <strain evidence="11 12">DSM 27696</strain>
    </source>
</reference>
<dbReference type="GO" id="GO:0000160">
    <property type="term" value="P:phosphorelay signal transduction system"/>
    <property type="evidence" value="ECO:0007669"/>
    <property type="project" value="UniProtKB-KW"/>
</dbReference>
<evidence type="ECO:0000259" key="9">
    <source>
        <dbReference type="PROSITE" id="PS01124"/>
    </source>
</evidence>
<dbReference type="GO" id="GO:0043565">
    <property type="term" value="F:sequence-specific DNA binding"/>
    <property type="evidence" value="ECO:0007669"/>
    <property type="project" value="InterPro"/>
</dbReference>
<dbReference type="OrthoDB" id="342399at2"/>
<evidence type="ECO:0000313" key="11">
    <source>
        <dbReference type="EMBL" id="RCW73198.1"/>
    </source>
</evidence>
<keyword evidence="3 8" id="KW-0597">Phosphoprotein</keyword>
<dbReference type="CDD" id="cd17536">
    <property type="entry name" value="REC_YesN-like"/>
    <property type="match status" value="1"/>
</dbReference>
<dbReference type="InterPro" id="IPR051552">
    <property type="entry name" value="HptR"/>
</dbReference>
<evidence type="ECO:0000256" key="1">
    <source>
        <dbReference type="ARBA" id="ARBA00004496"/>
    </source>
</evidence>
<keyword evidence="6" id="KW-0238">DNA-binding</keyword>
<dbReference type="Gene3D" id="1.10.10.60">
    <property type="entry name" value="Homeodomain-like"/>
    <property type="match status" value="2"/>
</dbReference>
<accession>A0A368Y1M7</accession>
<dbReference type="InterPro" id="IPR020449">
    <property type="entry name" value="Tscrpt_reg_AraC-type_HTH"/>
</dbReference>
<dbReference type="InterPro" id="IPR011006">
    <property type="entry name" value="CheY-like_superfamily"/>
</dbReference>
<organism evidence="11 12">
    <name type="scientific">Saliterribacillus persicus</name>
    <dbReference type="NCBI Taxonomy" id="930114"/>
    <lineage>
        <taxon>Bacteria</taxon>
        <taxon>Bacillati</taxon>
        <taxon>Bacillota</taxon>
        <taxon>Bacilli</taxon>
        <taxon>Bacillales</taxon>
        <taxon>Bacillaceae</taxon>
        <taxon>Saliterribacillus</taxon>
    </lineage>
</organism>
<protein>
    <submittedName>
        <fullName evidence="11">AraC family two component transcriptional regulator</fullName>
    </submittedName>
</protein>
<proteinExistence type="predicted"/>
<feature type="modified residue" description="4-aspartylphosphate" evidence="8">
    <location>
        <position position="57"/>
    </location>
</feature>
<dbReference type="AlphaFoldDB" id="A0A368Y1M7"/>
<dbReference type="PROSITE" id="PS01124">
    <property type="entry name" value="HTH_ARAC_FAMILY_2"/>
    <property type="match status" value="1"/>
</dbReference>
<dbReference type="SUPFAM" id="SSF46689">
    <property type="entry name" value="Homeodomain-like"/>
    <property type="match status" value="1"/>
</dbReference>
<dbReference type="PRINTS" id="PR00032">
    <property type="entry name" value="HTHARAC"/>
</dbReference>
<dbReference type="InterPro" id="IPR018060">
    <property type="entry name" value="HTH_AraC"/>
</dbReference>
<evidence type="ECO:0000256" key="4">
    <source>
        <dbReference type="ARBA" id="ARBA00023012"/>
    </source>
</evidence>
<evidence type="ECO:0000256" key="2">
    <source>
        <dbReference type="ARBA" id="ARBA00022490"/>
    </source>
</evidence>
<evidence type="ECO:0000256" key="8">
    <source>
        <dbReference type="PROSITE-ProRule" id="PRU00169"/>
    </source>
</evidence>
<evidence type="ECO:0000313" key="12">
    <source>
        <dbReference type="Proteomes" id="UP000252585"/>
    </source>
</evidence>
<dbReference type="Gene3D" id="3.40.50.2300">
    <property type="match status" value="1"/>
</dbReference>
<keyword evidence="5" id="KW-0805">Transcription regulation</keyword>
<dbReference type="Pfam" id="PF00072">
    <property type="entry name" value="Response_reg"/>
    <property type="match status" value="1"/>
</dbReference>
<dbReference type="GO" id="GO:0005737">
    <property type="term" value="C:cytoplasm"/>
    <property type="evidence" value="ECO:0007669"/>
    <property type="project" value="UniProtKB-SubCell"/>
</dbReference>
<dbReference type="SUPFAM" id="SSF52172">
    <property type="entry name" value="CheY-like"/>
    <property type="match status" value="1"/>
</dbReference>
<feature type="domain" description="HTH araC/xylS-type" evidence="9">
    <location>
        <begin position="298"/>
        <end position="397"/>
    </location>
</feature>
<keyword evidence="7" id="KW-0804">Transcription</keyword>
<dbReference type="Proteomes" id="UP000252585">
    <property type="component" value="Unassembled WGS sequence"/>
</dbReference>
<dbReference type="SMART" id="SM00448">
    <property type="entry name" value="REC"/>
    <property type="match status" value="1"/>
</dbReference>
<dbReference type="GO" id="GO:0003700">
    <property type="term" value="F:DNA-binding transcription factor activity"/>
    <property type="evidence" value="ECO:0007669"/>
    <property type="project" value="InterPro"/>
</dbReference>
<dbReference type="InterPro" id="IPR009057">
    <property type="entry name" value="Homeodomain-like_sf"/>
</dbReference>
<dbReference type="PANTHER" id="PTHR42713:SF3">
    <property type="entry name" value="TRANSCRIPTIONAL REGULATORY PROTEIN HPTR"/>
    <property type="match status" value="1"/>
</dbReference>
<feature type="domain" description="Response regulatory" evidence="10">
    <location>
        <begin position="5"/>
        <end position="122"/>
    </location>
</feature>
<evidence type="ECO:0000256" key="3">
    <source>
        <dbReference type="ARBA" id="ARBA00022553"/>
    </source>
</evidence>
<sequence>MSKWKVLIADDEFIIRDGIRSSVNWESLNMEVVGEAEDGEEAVEMAIAHNIDILLIDLNMPIMNGIAAMKRLKEELPSCKMVVISGYDEFRYAQEAIRLQVEDYILKPVNPEKLHQLLLEVHESLEKEITQQTYLRQAKSQLKKNYNQLMIRFFIDWIEEQLVQDEITEQLAFLDLPVEKPAQYMIIKWPEYHQNQTYMQENDRQVYLFAIENIVKELLEGKQAVVFRDRIHLLNVCLWDTIPQELIKKIEASIKEYLDITVLQHVVQVEGEITDLHIAYENCKEEVDSKLRISPIVKEAQAYVHEHYLDPSITLEKVAAALHISTVYLSRMMKQELGISYVGLLTQMRINKAADLLKTTDMTIRDISEFVGYDSQHYFSTTFKKITGVSPKQFKHAE</sequence>
<evidence type="ECO:0000256" key="7">
    <source>
        <dbReference type="ARBA" id="ARBA00023163"/>
    </source>
</evidence>
<keyword evidence="2" id="KW-0963">Cytoplasm</keyword>
<dbReference type="PANTHER" id="PTHR42713">
    <property type="entry name" value="HISTIDINE KINASE-RELATED"/>
    <property type="match status" value="1"/>
</dbReference>
<dbReference type="InterPro" id="IPR001789">
    <property type="entry name" value="Sig_transdc_resp-reg_receiver"/>
</dbReference>
<dbReference type="PROSITE" id="PS50110">
    <property type="entry name" value="RESPONSE_REGULATORY"/>
    <property type="match status" value="1"/>
</dbReference>
<dbReference type="Pfam" id="PF12833">
    <property type="entry name" value="HTH_18"/>
    <property type="match status" value="1"/>
</dbReference>
<dbReference type="RefSeq" id="WP_114352295.1">
    <property type="nucleotide sequence ID" value="NZ_QPJJ01000004.1"/>
</dbReference>
<comment type="subcellular location">
    <subcellularLocation>
        <location evidence="1">Cytoplasm</location>
    </subcellularLocation>
</comment>
<dbReference type="EMBL" id="QPJJ01000004">
    <property type="protein sequence ID" value="RCW73198.1"/>
    <property type="molecule type" value="Genomic_DNA"/>
</dbReference>
<evidence type="ECO:0000256" key="6">
    <source>
        <dbReference type="ARBA" id="ARBA00023125"/>
    </source>
</evidence>
<evidence type="ECO:0000256" key="5">
    <source>
        <dbReference type="ARBA" id="ARBA00023015"/>
    </source>
</evidence>
<keyword evidence="12" id="KW-1185">Reference proteome</keyword>
<dbReference type="SMART" id="SM00342">
    <property type="entry name" value="HTH_ARAC"/>
    <property type="match status" value="1"/>
</dbReference>
<name>A0A368Y1M7_9BACI</name>
<gene>
    <name evidence="11" type="ORF">DFR57_104196</name>
</gene>
<keyword evidence="4" id="KW-0902">Two-component regulatory system</keyword>
<comment type="caution">
    <text evidence="11">The sequence shown here is derived from an EMBL/GenBank/DDBJ whole genome shotgun (WGS) entry which is preliminary data.</text>
</comment>
<evidence type="ECO:0000259" key="10">
    <source>
        <dbReference type="PROSITE" id="PS50110"/>
    </source>
</evidence>